<accession>A0A200Q8Y0</accession>
<dbReference type="InterPro" id="IPR001841">
    <property type="entry name" value="Znf_RING"/>
</dbReference>
<dbReference type="GO" id="GO:0036297">
    <property type="term" value="P:interstrand cross-link repair"/>
    <property type="evidence" value="ECO:0007669"/>
    <property type="project" value="InterPro"/>
</dbReference>
<reference evidence="4 5" key="1">
    <citation type="journal article" date="2017" name="Mol. Plant">
        <title>The Genome of Medicinal Plant Macleaya cordata Provides New Insights into Benzylisoquinoline Alkaloids Metabolism.</title>
        <authorList>
            <person name="Liu X."/>
            <person name="Liu Y."/>
            <person name="Huang P."/>
            <person name="Ma Y."/>
            <person name="Qing Z."/>
            <person name="Tang Q."/>
            <person name="Cao H."/>
            <person name="Cheng P."/>
            <person name="Zheng Y."/>
            <person name="Yuan Z."/>
            <person name="Zhou Y."/>
            <person name="Liu J."/>
            <person name="Tang Z."/>
            <person name="Zhuo Y."/>
            <person name="Zhang Y."/>
            <person name="Yu L."/>
            <person name="Huang J."/>
            <person name="Yang P."/>
            <person name="Peng Q."/>
            <person name="Zhang J."/>
            <person name="Jiang W."/>
            <person name="Zhang Z."/>
            <person name="Lin K."/>
            <person name="Ro D.K."/>
            <person name="Chen X."/>
            <person name="Xiong X."/>
            <person name="Shang Y."/>
            <person name="Huang S."/>
            <person name="Zeng J."/>
        </authorList>
    </citation>
    <scope>NUCLEOTIDE SEQUENCE [LARGE SCALE GENOMIC DNA]</scope>
    <source>
        <strain evidence="5">cv. BLH2017</strain>
        <tissue evidence="4">Root</tissue>
    </source>
</reference>
<keyword evidence="1" id="KW-0863">Zinc-finger</keyword>
<dbReference type="Proteomes" id="UP000195402">
    <property type="component" value="Unassembled WGS sequence"/>
</dbReference>
<dbReference type="GO" id="GO:0008270">
    <property type="term" value="F:zinc ion binding"/>
    <property type="evidence" value="ECO:0007669"/>
    <property type="project" value="UniProtKB-KW"/>
</dbReference>
<dbReference type="PANTHER" id="PTHR16047">
    <property type="entry name" value="RFWD3 PROTEIN"/>
    <property type="match status" value="1"/>
</dbReference>
<keyword evidence="5" id="KW-1185">Reference proteome</keyword>
<dbReference type="AlphaFoldDB" id="A0A200Q8Y0"/>
<feature type="compositionally biased region" description="Polar residues" evidence="2">
    <location>
        <begin position="109"/>
        <end position="119"/>
    </location>
</feature>
<evidence type="ECO:0000259" key="3">
    <source>
        <dbReference type="PROSITE" id="PS50089"/>
    </source>
</evidence>
<feature type="compositionally biased region" description="Acidic residues" evidence="2">
    <location>
        <begin position="8"/>
        <end position="21"/>
    </location>
</feature>
<dbReference type="PROSITE" id="PS50089">
    <property type="entry name" value="ZF_RING_2"/>
    <property type="match status" value="1"/>
</dbReference>
<dbReference type="EMBL" id="MVGT01002668">
    <property type="protein sequence ID" value="OVA06943.1"/>
    <property type="molecule type" value="Genomic_DNA"/>
</dbReference>
<evidence type="ECO:0000313" key="4">
    <source>
        <dbReference type="EMBL" id="OVA06943.1"/>
    </source>
</evidence>
<evidence type="ECO:0000256" key="2">
    <source>
        <dbReference type="SAM" id="MobiDB-lite"/>
    </source>
</evidence>
<dbReference type="GO" id="GO:0016567">
    <property type="term" value="P:protein ubiquitination"/>
    <property type="evidence" value="ECO:0007669"/>
    <property type="project" value="InterPro"/>
</dbReference>
<comment type="caution">
    <text evidence="4">The sequence shown here is derived from an EMBL/GenBank/DDBJ whole genome shotgun (WGS) entry which is preliminary data.</text>
</comment>
<dbReference type="GO" id="GO:0005634">
    <property type="term" value="C:nucleus"/>
    <property type="evidence" value="ECO:0007669"/>
    <property type="project" value="InterPro"/>
</dbReference>
<feature type="region of interest" description="Disordered" evidence="2">
    <location>
        <begin position="59"/>
        <end position="129"/>
    </location>
</feature>
<protein>
    <submittedName>
        <fullName evidence="4">Zinc finger protein</fullName>
    </submittedName>
</protein>
<dbReference type="OrthoDB" id="5600418at2759"/>
<dbReference type="Gene3D" id="3.30.40.10">
    <property type="entry name" value="Zinc/RING finger domain, C3HC4 (zinc finger)"/>
    <property type="match status" value="1"/>
</dbReference>
<feature type="compositionally biased region" description="Basic and acidic residues" evidence="2">
    <location>
        <begin position="86"/>
        <end position="103"/>
    </location>
</feature>
<dbReference type="InterPro" id="IPR013083">
    <property type="entry name" value="Znf_RING/FYVE/PHD"/>
</dbReference>
<dbReference type="PANTHER" id="PTHR16047:SF13">
    <property type="entry name" value="E3 UBIQUITIN-PROTEIN LIGASE RFWD3"/>
    <property type="match status" value="1"/>
</dbReference>
<dbReference type="InParanoid" id="A0A200Q8Y0"/>
<name>A0A200Q8Y0_MACCD</name>
<gene>
    <name evidence="4" type="ORF">BVC80_1731g16</name>
</gene>
<keyword evidence="1" id="KW-0479">Metal-binding</keyword>
<organism evidence="4 5">
    <name type="scientific">Macleaya cordata</name>
    <name type="common">Five-seeded plume-poppy</name>
    <name type="synonym">Bocconia cordata</name>
    <dbReference type="NCBI Taxonomy" id="56857"/>
    <lineage>
        <taxon>Eukaryota</taxon>
        <taxon>Viridiplantae</taxon>
        <taxon>Streptophyta</taxon>
        <taxon>Embryophyta</taxon>
        <taxon>Tracheophyta</taxon>
        <taxon>Spermatophyta</taxon>
        <taxon>Magnoliopsida</taxon>
        <taxon>Ranunculales</taxon>
        <taxon>Papaveraceae</taxon>
        <taxon>Papaveroideae</taxon>
        <taxon>Macleaya</taxon>
    </lineage>
</organism>
<keyword evidence="1" id="KW-0862">Zinc</keyword>
<dbReference type="InterPro" id="IPR037381">
    <property type="entry name" value="RFWD3"/>
</dbReference>
<feature type="domain" description="RING-type" evidence="3">
    <location>
        <begin position="136"/>
        <end position="182"/>
    </location>
</feature>
<feature type="region of interest" description="Disordered" evidence="2">
    <location>
        <begin position="1"/>
        <end position="44"/>
    </location>
</feature>
<dbReference type="GO" id="GO:0004842">
    <property type="term" value="F:ubiquitin-protein transferase activity"/>
    <property type="evidence" value="ECO:0007669"/>
    <property type="project" value="InterPro"/>
</dbReference>
<evidence type="ECO:0000313" key="5">
    <source>
        <dbReference type="Proteomes" id="UP000195402"/>
    </source>
</evidence>
<proteinExistence type="predicted"/>
<sequence>MNDHYDDYNYDTDSDSNDEDPLDFHESDNEVQDDDGDNTGSEELYYGLQTILYGRRLQIQHEEEEREPETFSQIAENDAVEVVGVVDERTTEEEHDRSRREEGESSSSPTKNIIESQEISSKRGESNVNGSDGVCCSICMEPWSKVIIKSDCSCLPCEHVYGLSCIKKWVQRSSYSKCPQCNRKCGLEDIITLCFAAGYCRWRTSKEESFSSS</sequence>
<evidence type="ECO:0000256" key="1">
    <source>
        <dbReference type="PROSITE-ProRule" id="PRU00175"/>
    </source>
</evidence>
<dbReference type="SUPFAM" id="SSF57850">
    <property type="entry name" value="RING/U-box"/>
    <property type="match status" value="1"/>
</dbReference>